<dbReference type="AlphaFoldDB" id="A0AAW1CQU7"/>
<feature type="chain" id="PRO_5043676717" evidence="1">
    <location>
        <begin position="20"/>
        <end position="249"/>
    </location>
</feature>
<gene>
    <name evidence="2" type="ORF">O3M35_002833</name>
</gene>
<reference evidence="2 3" key="1">
    <citation type="submission" date="2022-12" db="EMBL/GenBank/DDBJ databases">
        <title>Chromosome-level genome assembly of true bugs.</title>
        <authorList>
            <person name="Ma L."/>
            <person name="Li H."/>
        </authorList>
    </citation>
    <scope>NUCLEOTIDE SEQUENCE [LARGE SCALE GENOMIC DNA]</scope>
    <source>
        <strain evidence="2">Lab_2022b</strain>
    </source>
</reference>
<protein>
    <submittedName>
        <fullName evidence="2">Uncharacterized protein</fullName>
    </submittedName>
</protein>
<sequence length="249" mass="27563">MSKLWLLLLLVAAFQTVHSYPAQETDYLEDLAGDSQDEERIDWGKIKDKIGQKVTEIVGKVMWKTTKVAWKVIKPGLKLSAKAGKMLIQKFAVAATSLECDKATCKTCVKLTKLGMSACTTTTISSEKSTVYFTVVGELNSLTVFNEKIKLGDMPRCVPAGFIGKVCLKAIEAKTKHDSKETQLNYCLGFLAERYSFGIKFCATYENQHFSVKIEPELFAGGLDEDGDIIIVNSQNESQGAIFGVEEYE</sequence>
<name>A0AAW1CQU7_9HEMI</name>
<dbReference type="EMBL" id="JAPXFL010000011">
    <property type="protein sequence ID" value="KAK9499885.1"/>
    <property type="molecule type" value="Genomic_DNA"/>
</dbReference>
<evidence type="ECO:0000256" key="1">
    <source>
        <dbReference type="SAM" id="SignalP"/>
    </source>
</evidence>
<evidence type="ECO:0000313" key="2">
    <source>
        <dbReference type="EMBL" id="KAK9499885.1"/>
    </source>
</evidence>
<feature type="signal peptide" evidence="1">
    <location>
        <begin position="1"/>
        <end position="19"/>
    </location>
</feature>
<keyword evidence="3" id="KW-1185">Reference proteome</keyword>
<dbReference type="Proteomes" id="UP001461498">
    <property type="component" value="Unassembled WGS sequence"/>
</dbReference>
<accession>A0AAW1CQU7</accession>
<evidence type="ECO:0000313" key="3">
    <source>
        <dbReference type="Proteomes" id="UP001461498"/>
    </source>
</evidence>
<keyword evidence="1" id="KW-0732">Signal</keyword>
<organism evidence="2 3">
    <name type="scientific">Rhynocoris fuscipes</name>
    <dbReference type="NCBI Taxonomy" id="488301"/>
    <lineage>
        <taxon>Eukaryota</taxon>
        <taxon>Metazoa</taxon>
        <taxon>Ecdysozoa</taxon>
        <taxon>Arthropoda</taxon>
        <taxon>Hexapoda</taxon>
        <taxon>Insecta</taxon>
        <taxon>Pterygota</taxon>
        <taxon>Neoptera</taxon>
        <taxon>Paraneoptera</taxon>
        <taxon>Hemiptera</taxon>
        <taxon>Heteroptera</taxon>
        <taxon>Panheteroptera</taxon>
        <taxon>Cimicomorpha</taxon>
        <taxon>Reduviidae</taxon>
        <taxon>Harpactorinae</taxon>
        <taxon>Harpactorini</taxon>
        <taxon>Rhynocoris</taxon>
    </lineage>
</organism>
<proteinExistence type="predicted"/>
<comment type="caution">
    <text evidence="2">The sequence shown here is derived from an EMBL/GenBank/DDBJ whole genome shotgun (WGS) entry which is preliminary data.</text>
</comment>